<gene>
    <name evidence="1" type="ORF">R3W88_016432</name>
</gene>
<organism evidence="1 2">
    <name type="scientific">Solanum pinnatisectum</name>
    <name type="common">tansyleaf nightshade</name>
    <dbReference type="NCBI Taxonomy" id="50273"/>
    <lineage>
        <taxon>Eukaryota</taxon>
        <taxon>Viridiplantae</taxon>
        <taxon>Streptophyta</taxon>
        <taxon>Embryophyta</taxon>
        <taxon>Tracheophyta</taxon>
        <taxon>Spermatophyta</taxon>
        <taxon>Magnoliopsida</taxon>
        <taxon>eudicotyledons</taxon>
        <taxon>Gunneridae</taxon>
        <taxon>Pentapetalae</taxon>
        <taxon>asterids</taxon>
        <taxon>lamiids</taxon>
        <taxon>Solanales</taxon>
        <taxon>Solanaceae</taxon>
        <taxon>Solanoideae</taxon>
        <taxon>Solaneae</taxon>
        <taxon>Solanum</taxon>
    </lineage>
</organism>
<name>A0AAV9KXS5_9SOLN</name>
<accession>A0AAV9KXS5</accession>
<comment type="caution">
    <text evidence="1">The sequence shown here is derived from an EMBL/GenBank/DDBJ whole genome shotgun (WGS) entry which is preliminary data.</text>
</comment>
<sequence length="82" mass="9203">MAKTPGKYILEMVRDFYASYTATVKNAFPPLAKALSQTPLLITLVWGILVDLSEATICCFIYGPTYLQPINTAKYDYRMGVM</sequence>
<keyword evidence="2" id="KW-1185">Reference proteome</keyword>
<evidence type="ECO:0000313" key="1">
    <source>
        <dbReference type="EMBL" id="KAK4718094.1"/>
    </source>
</evidence>
<protein>
    <submittedName>
        <fullName evidence="1">Uncharacterized protein</fullName>
    </submittedName>
</protein>
<proteinExistence type="predicted"/>
<evidence type="ECO:0000313" key="2">
    <source>
        <dbReference type="Proteomes" id="UP001311915"/>
    </source>
</evidence>
<reference evidence="1 2" key="1">
    <citation type="submission" date="2023-10" db="EMBL/GenBank/DDBJ databases">
        <title>Genome-Wide Identification Analysis in wild type Solanum Pinnatisectum Reveals Some Genes Defensing Phytophthora Infestans.</title>
        <authorList>
            <person name="Sun C."/>
        </authorList>
    </citation>
    <scope>NUCLEOTIDE SEQUENCE [LARGE SCALE GENOMIC DNA]</scope>
    <source>
        <strain evidence="1">LQN</strain>
        <tissue evidence="1">Leaf</tissue>
    </source>
</reference>
<dbReference type="AlphaFoldDB" id="A0AAV9KXS5"/>
<dbReference type="Proteomes" id="UP001311915">
    <property type="component" value="Unassembled WGS sequence"/>
</dbReference>
<dbReference type="EMBL" id="JAWPEI010000008">
    <property type="protein sequence ID" value="KAK4718094.1"/>
    <property type="molecule type" value="Genomic_DNA"/>
</dbReference>